<dbReference type="GO" id="GO:0051301">
    <property type="term" value="P:cell division"/>
    <property type="evidence" value="ECO:0007669"/>
    <property type="project" value="UniProtKB-KW"/>
</dbReference>
<dbReference type="RefSeq" id="WP_252673816.1">
    <property type="nucleotide sequence ID" value="NZ_CP099547.1"/>
</dbReference>
<accession>A0ABY5AJ49</accession>
<keyword evidence="1" id="KW-0131">Cell cycle</keyword>
<dbReference type="InterPro" id="IPR019932">
    <property type="entry name" value="CHP03543"/>
</dbReference>
<evidence type="ECO:0000313" key="2">
    <source>
        <dbReference type="Proteomes" id="UP001056109"/>
    </source>
</evidence>
<proteinExistence type="predicted"/>
<reference evidence="1" key="1">
    <citation type="submission" date="2022-06" db="EMBL/GenBank/DDBJ databases">
        <title>Complete Genome Sequence of Arcanobacterium pinnipediorum strain DSM 28752 isolated from a harbour seal.</title>
        <authorList>
            <person name="Borowiak M."/>
            <person name="Kreitlow A."/>
            <person name="Alssahen M."/>
            <person name="Malorny B."/>
            <person name="Laemmler C."/>
            <person name="Prenger-Berninghoff E."/>
            <person name="Siebert U."/>
            <person name="Ploetz M."/>
            <person name="Abdulmawjood A."/>
        </authorList>
    </citation>
    <scope>NUCLEOTIDE SEQUENCE</scope>
    <source>
        <strain evidence="1">DSM 28752</strain>
    </source>
</reference>
<organism evidence="1 2">
    <name type="scientific">Arcanobacterium pinnipediorum</name>
    <dbReference type="NCBI Taxonomy" id="1503041"/>
    <lineage>
        <taxon>Bacteria</taxon>
        <taxon>Bacillati</taxon>
        <taxon>Actinomycetota</taxon>
        <taxon>Actinomycetes</taxon>
        <taxon>Actinomycetales</taxon>
        <taxon>Actinomycetaceae</taxon>
        <taxon>Arcanobacterium</taxon>
    </lineage>
</organism>
<dbReference type="EMBL" id="CP099547">
    <property type="protein sequence ID" value="USR79963.1"/>
    <property type="molecule type" value="Genomic_DNA"/>
</dbReference>
<evidence type="ECO:0000313" key="1">
    <source>
        <dbReference type="EMBL" id="USR79963.1"/>
    </source>
</evidence>
<sequence>MSDTFSRVGWLHSGYSPAEVDSFFERAKLAYDNASEHSQEFTEASVRDVSFPWVRNGYHAQLVDAALDRLERAFVQRRRAICVRDQGEEEWVRMIYDRATSLYPRLRRPQGKRFAHPKRHGYSVSEVDQLIERVIAFFDKAQPLSSNEVRNITFTRAKGADAYEESVVDVFLDRVVSVLMSVE</sequence>
<protein>
    <submittedName>
        <fullName evidence="1">Cell division protein DivIVA</fullName>
    </submittedName>
</protein>
<name>A0ABY5AJ49_9ACTO</name>
<gene>
    <name evidence="1" type="ORF">NG665_03005</name>
</gene>
<dbReference type="Proteomes" id="UP001056109">
    <property type="component" value="Chromosome"/>
</dbReference>
<dbReference type="Gene3D" id="6.10.250.660">
    <property type="match status" value="1"/>
</dbReference>
<keyword evidence="2" id="KW-1185">Reference proteome</keyword>
<keyword evidence="1" id="KW-0132">Cell division</keyword>
<dbReference type="NCBIfam" id="TIGR03543">
    <property type="entry name" value="divI1A_rptt_fam"/>
    <property type="match status" value="1"/>
</dbReference>